<feature type="compositionally biased region" description="Acidic residues" evidence="1">
    <location>
        <begin position="150"/>
        <end position="164"/>
    </location>
</feature>
<evidence type="ECO:0000313" key="2">
    <source>
        <dbReference type="EMBL" id="CAH1111436.1"/>
    </source>
</evidence>
<name>A0A9P0CZP4_9CUCU</name>
<evidence type="ECO:0000256" key="1">
    <source>
        <dbReference type="SAM" id="MobiDB-lite"/>
    </source>
</evidence>
<sequence>MSILCLSPHNQPSASAEGILQSREECSIGVVYSVHLPTSSVQHIQDIPIVTSEEIVLEDNQPSASAEGILQSKKESSIGVIYSVHLPTSSVQYIQDIPIITSEKIVLEVIPQSVSTSISSTDNDNIHDEIGSSDDADADYLPSDDKESFENEEMENDDGEDDMLADPPVLNDASSKKKGRGRCKVEETDKTRKRKRNPESWSRNKRREARVHGKPYISTKEQFVSGRCLKPACTCRLKCNEKNFSGVVLVRC</sequence>
<dbReference type="AlphaFoldDB" id="A0A9P0CZP4"/>
<feature type="compositionally biased region" description="Basic residues" evidence="1">
    <location>
        <begin position="203"/>
        <end position="213"/>
    </location>
</feature>
<gene>
    <name evidence="2" type="ORF">PSYICH_LOCUS12979</name>
</gene>
<accession>A0A9P0CZP4</accession>
<organism evidence="2 3">
    <name type="scientific">Psylliodes chrysocephalus</name>
    <dbReference type="NCBI Taxonomy" id="3402493"/>
    <lineage>
        <taxon>Eukaryota</taxon>
        <taxon>Metazoa</taxon>
        <taxon>Ecdysozoa</taxon>
        <taxon>Arthropoda</taxon>
        <taxon>Hexapoda</taxon>
        <taxon>Insecta</taxon>
        <taxon>Pterygota</taxon>
        <taxon>Neoptera</taxon>
        <taxon>Endopterygota</taxon>
        <taxon>Coleoptera</taxon>
        <taxon>Polyphaga</taxon>
        <taxon>Cucujiformia</taxon>
        <taxon>Chrysomeloidea</taxon>
        <taxon>Chrysomelidae</taxon>
        <taxon>Galerucinae</taxon>
        <taxon>Alticini</taxon>
        <taxon>Psylliodes</taxon>
    </lineage>
</organism>
<protein>
    <submittedName>
        <fullName evidence="2">Uncharacterized protein</fullName>
    </submittedName>
</protein>
<keyword evidence="3" id="KW-1185">Reference proteome</keyword>
<feature type="region of interest" description="Disordered" evidence="1">
    <location>
        <begin position="116"/>
        <end position="214"/>
    </location>
</feature>
<dbReference type="EMBL" id="OV651818">
    <property type="protein sequence ID" value="CAH1111436.1"/>
    <property type="molecule type" value="Genomic_DNA"/>
</dbReference>
<evidence type="ECO:0000313" key="3">
    <source>
        <dbReference type="Proteomes" id="UP001153636"/>
    </source>
</evidence>
<dbReference type="Proteomes" id="UP001153636">
    <property type="component" value="Chromosome 6"/>
</dbReference>
<reference evidence="2" key="1">
    <citation type="submission" date="2022-01" db="EMBL/GenBank/DDBJ databases">
        <authorList>
            <person name="King R."/>
        </authorList>
    </citation>
    <scope>NUCLEOTIDE SEQUENCE</scope>
</reference>
<proteinExistence type="predicted"/>